<keyword evidence="1" id="KW-0732">Signal</keyword>
<evidence type="ECO:0000313" key="3">
    <source>
        <dbReference type="Proteomes" id="UP000799118"/>
    </source>
</evidence>
<evidence type="ECO:0000313" key="2">
    <source>
        <dbReference type="EMBL" id="KAE9399395.1"/>
    </source>
</evidence>
<proteinExistence type="predicted"/>
<dbReference type="Proteomes" id="UP000799118">
    <property type="component" value="Unassembled WGS sequence"/>
</dbReference>
<keyword evidence="3" id="KW-1185">Reference proteome</keyword>
<gene>
    <name evidence="2" type="ORF">BT96DRAFT_920186</name>
</gene>
<organism evidence="2 3">
    <name type="scientific">Gymnopus androsaceus JB14</name>
    <dbReference type="NCBI Taxonomy" id="1447944"/>
    <lineage>
        <taxon>Eukaryota</taxon>
        <taxon>Fungi</taxon>
        <taxon>Dikarya</taxon>
        <taxon>Basidiomycota</taxon>
        <taxon>Agaricomycotina</taxon>
        <taxon>Agaricomycetes</taxon>
        <taxon>Agaricomycetidae</taxon>
        <taxon>Agaricales</taxon>
        <taxon>Marasmiineae</taxon>
        <taxon>Omphalotaceae</taxon>
        <taxon>Gymnopus</taxon>
    </lineage>
</organism>
<feature type="non-terminal residue" evidence="2">
    <location>
        <position position="213"/>
    </location>
</feature>
<feature type="signal peptide" evidence="1">
    <location>
        <begin position="1"/>
        <end position="22"/>
    </location>
</feature>
<sequence length="213" mass="24395">MIRSINLIASLLVLIGLVVVNASPLNFTIREDSDTAKLGTFFGYLYPSQRVAVDTKRNLMKDRAKLIMKAPTSINPTMDYDILHPQPSTDFPLYVVMFYFEKMDPIEKAPKVTIDNDKIRSVLGDPPTLANFAIYVQKRKTKLPYYEPATTIIQSTDPKDGARSETLRLPPHYADQEMGLTWVIMTKEEFKKTDIKEHPTADWSKFKYDDLDL</sequence>
<name>A0A6A4HRP8_9AGAR</name>
<dbReference type="EMBL" id="ML769470">
    <property type="protein sequence ID" value="KAE9399395.1"/>
    <property type="molecule type" value="Genomic_DNA"/>
</dbReference>
<accession>A0A6A4HRP8</accession>
<evidence type="ECO:0000256" key="1">
    <source>
        <dbReference type="SAM" id="SignalP"/>
    </source>
</evidence>
<feature type="chain" id="PRO_5025347895" evidence="1">
    <location>
        <begin position="23"/>
        <end position="213"/>
    </location>
</feature>
<protein>
    <submittedName>
        <fullName evidence="2">Uncharacterized protein</fullName>
    </submittedName>
</protein>
<dbReference type="AlphaFoldDB" id="A0A6A4HRP8"/>
<reference evidence="2" key="1">
    <citation type="journal article" date="2019" name="Environ. Microbiol.">
        <title>Fungal ecological strategies reflected in gene transcription - a case study of two litter decomposers.</title>
        <authorList>
            <person name="Barbi F."/>
            <person name="Kohler A."/>
            <person name="Barry K."/>
            <person name="Baskaran P."/>
            <person name="Daum C."/>
            <person name="Fauchery L."/>
            <person name="Ihrmark K."/>
            <person name="Kuo A."/>
            <person name="LaButti K."/>
            <person name="Lipzen A."/>
            <person name="Morin E."/>
            <person name="Grigoriev I.V."/>
            <person name="Henrissat B."/>
            <person name="Lindahl B."/>
            <person name="Martin F."/>
        </authorList>
    </citation>
    <scope>NUCLEOTIDE SEQUENCE</scope>
    <source>
        <strain evidence="2">JB14</strain>
    </source>
</reference>